<dbReference type="PANTHER" id="PTHR13303">
    <property type="entry name" value="PREFOLDIN SUBUNIT 2"/>
    <property type="match status" value="1"/>
</dbReference>
<dbReference type="GO" id="GO:0044183">
    <property type="term" value="F:protein folding chaperone"/>
    <property type="evidence" value="ECO:0000318"/>
    <property type="project" value="GO_Central"/>
</dbReference>
<dbReference type="STRING" id="5888.A0D1Q9"/>
<dbReference type="AlphaFoldDB" id="A0D1Q9"/>
<dbReference type="eggNOG" id="KOG4098">
    <property type="taxonomic scope" value="Eukaryota"/>
</dbReference>
<feature type="compositionally biased region" description="Polar residues" evidence="4">
    <location>
        <begin position="131"/>
        <end position="142"/>
    </location>
</feature>
<dbReference type="OMA" id="LGQMEDV"/>
<dbReference type="GO" id="GO:0051082">
    <property type="term" value="F:unfolded protein binding"/>
    <property type="evidence" value="ECO:0007669"/>
    <property type="project" value="InterPro"/>
</dbReference>
<dbReference type="HOGENOM" id="CLU_113004_0_2_1"/>
<dbReference type="InterPro" id="IPR002777">
    <property type="entry name" value="PFD_beta-like"/>
</dbReference>
<keyword evidence="2" id="KW-0143">Chaperone</keyword>
<dbReference type="EMBL" id="CT868252">
    <property type="protein sequence ID" value="CAK76976.1"/>
    <property type="molecule type" value="Genomic_DNA"/>
</dbReference>
<feature type="compositionally biased region" description="Low complexity" evidence="4">
    <location>
        <begin position="120"/>
        <end position="130"/>
    </location>
</feature>
<dbReference type="KEGG" id="ptm:GSPATT00012500001"/>
<keyword evidence="6" id="KW-1185">Reference proteome</keyword>
<dbReference type="RefSeq" id="XP_001444373.1">
    <property type="nucleotide sequence ID" value="XM_001444336.2"/>
</dbReference>
<dbReference type="GO" id="GO:0005737">
    <property type="term" value="C:cytoplasm"/>
    <property type="evidence" value="ECO:0000318"/>
    <property type="project" value="GO_Central"/>
</dbReference>
<dbReference type="GO" id="GO:0016272">
    <property type="term" value="C:prefoldin complex"/>
    <property type="evidence" value="ECO:0007669"/>
    <property type="project" value="InterPro"/>
</dbReference>
<dbReference type="GeneID" id="5030158"/>
<dbReference type="GO" id="GO:0006457">
    <property type="term" value="P:protein folding"/>
    <property type="evidence" value="ECO:0000318"/>
    <property type="project" value="GO_Central"/>
</dbReference>
<feature type="coiled-coil region" evidence="3">
    <location>
        <begin position="73"/>
        <end position="107"/>
    </location>
</feature>
<sequence length="142" mass="16876">MQQQQQQQQEMLKNLTNQQVVQYNKMRQDYAEISRVYIDIEDEKKEHTLVLDAIKNIDPKRRCWRLIGGVLVERQLEDVLKSLKESLELLEKTGQNYNTALKQKEKEVLEFELTHNLRPQQNQQQKQQQQPVESSKTQGVLT</sequence>
<reference evidence="5 6" key="1">
    <citation type="journal article" date="2006" name="Nature">
        <title>Global trends of whole-genome duplications revealed by the ciliate Paramecium tetraurelia.</title>
        <authorList>
            <consortium name="Genoscope"/>
            <person name="Aury J.-M."/>
            <person name="Jaillon O."/>
            <person name="Duret L."/>
            <person name="Noel B."/>
            <person name="Jubin C."/>
            <person name="Porcel B.M."/>
            <person name="Segurens B."/>
            <person name="Daubin V."/>
            <person name="Anthouard V."/>
            <person name="Aiach N."/>
            <person name="Arnaiz O."/>
            <person name="Billaut A."/>
            <person name="Beisson J."/>
            <person name="Blanc I."/>
            <person name="Bouhouche K."/>
            <person name="Camara F."/>
            <person name="Duharcourt S."/>
            <person name="Guigo R."/>
            <person name="Gogendeau D."/>
            <person name="Katinka M."/>
            <person name="Keller A.-M."/>
            <person name="Kissmehl R."/>
            <person name="Klotz C."/>
            <person name="Koll F."/>
            <person name="Le Moue A."/>
            <person name="Lepere C."/>
            <person name="Malinsky S."/>
            <person name="Nowacki M."/>
            <person name="Nowak J.K."/>
            <person name="Plattner H."/>
            <person name="Poulain J."/>
            <person name="Ruiz F."/>
            <person name="Serrano V."/>
            <person name="Zagulski M."/>
            <person name="Dessen P."/>
            <person name="Betermier M."/>
            <person name="Weissenbach J."/>
            <person name="Scarpelli C."/>
            <person name="Schachter V."/>
            <person name="Sperling L."/>
            <person name="Meyer E."/>
            <person name="Cohen J."/>
            <person name="Wincker P."/>
        </authorList>
    </citation>
    <scope>NUCLEOTIDE SEQUENCE [LARGE SCALE GENOMIC DNA]</scope>
    <source>
        <strain evidence="5 6">Stock d4-2</strain>
    </source>
</reference>
<evidence type="ECO:0000256" key="2">
    <source>
        <dbReference type="ARBA" id="ARBA00023186"/>
    </source>
</evidence>
<dbReference type="Pfam" id="PF01920">
    <property type="entry name" value="Prefoldin_2"/>
    <property type="match status" value="1"/>
</dbReference>
<dbReference type="FunFam" id="1.10.287.370:FF:000057">
    <property type="entry name" value="Uncharacterized protein"/>
    <property type="match status" value="1"/>
</dbReference>
<dbReference type="InterPro" id="IPR027235">
    <property type="entry name" value="PFD2"/>
</dbReference>
<dbReference type="CDD" id="cd23163">
    <property type="entry name" value="Prefoldin_2"/>
    <property type="match status" value="1"/>
</dbReference>
<comment type="similarity">
    <text evidence="1">Belongs to the prefoldin subunit beta family.</text>
</comment>
<dbReference type="OrthoDB" id="307615at2759"/>
<evidence type="ECO:0000256" key="4">
    <source>
        <dbReference type="SAM" id="MobiDB-lite"/>
    </source>
</evidence>
<dbReference type="InterPro" id="IPR009053">
    <property type="entry name" value="Prefoldin"/>
</dbReference>
<dbReference type="Gene3D" id="1.10.287.370">
    <property type="match status" value="1"/>
</dbReference>
<evidence type="ECO:0000313" key="6">
    <source>
        <dbReference type="Proteomes" id="UP000000600"/>
    </source>
</evidence>
<evidence type="ECO:0000256" key="3">
    <source>
        <dbReference type="SAM" id="Coils"/>
    </source>
</evidence>
<dbReference type="SUPFAM" id="SSF46579">
    <property type="entry name" value="Prefoldin"/>
    <property type="match status" value="1"/>
</dbReference>
<accession>A0D1Q9</accession>
<dbReference type="FunCoup" id="A0D1Q9">
    <property type="interactions" value="764"/>
</dbReference>
<dbReference type="Proteomes" id="UP000000600">
    <property type="component" value="Unassembled WGS sequence"/>
</dbReference>
<protein>
    <recommendedName>
        <fullName evidence="7">Prefoldin subunit 2</fullName>
    </recommendedName>
</protein>
<feature type="region of interest" description="Disordered" evidence="4">
    <location>
        <begin position="118"/>
        <end position="142"/>
    </location>
</feature>
<name>A0D1Q9_PARTE</name>
<organism evidence="5 6">
    <name type="scientific">Paramecium tetraurelia</name>
    <dbReference type="NCBI Taxonomy" id="5888"/>
    <lineage>
        <taxon>Eukaryota</taxon>
        <taxon>Sar</taxon>
        <taxon>Alveolata</taxon>
        <taxon>Ciliophora</taxon>
        <taxon>Intramacronucleata</taxon>
        <taxon>Oligohymenophorea</taxon>
        <taxon>Peniculida</taxon>
        <taxon>Parameciidae</taxon>
        <taxon>Paramecium</taxon>
    </lineage>
</organism>
<keyword evidence="3" id="KW-0175">Coiled coil</keyword>
<evidence type="ECO:0000313" key="5">
    <source>
        <dbReference type="EMBL" id="CAK76976.1"/>
    </source>
</evidence>
<proteinExistence type="inferred from homology"/>
<gene>
    <name evidence="5" type="ORF">GSPATT00012500001</name>
</gene>
<dbReference type="InParanoid" id="A0D1Q9"/>
<evidence type="ECO:0000256" key="1">
    <source>
        <dbReference type="ARBA" id="ARBA00008045"/>
    </source>
</evidence>
<evidence type="ECO:0008006" key="7">
    <source>
        <dbReference type="Google" id="ProtNLM"/>
    </source>
</evidence>